<dbReference type="InterPro" id="IPR035979">
    <property type="entry name" value="RBD_domain_sf"/>
</dbReference>
<dbReference type="GeneID" id="111593159"/>
<evidence type="ECO:0000313" key="4">
    <source>
        <dbReference type="RefSeq" id="XP_023161530.2"/>
    </source>
</evidence>
<dbReference type="Gene3D" id="3.30.70.330">
    <property type="match status" value="1"/>
</dbReference>
<feature type="domain" description="HTH OST-type" evidence="2">
    <location>
        <begin position="724"/>
        <end position="800"/>
    </location>
</feature>
<gene>
    <name evidence="4 5" type="primary">LOC111593159</name>
</gene>
<dbReference type="Pfam" id="PF12872">
    <property type="entry name" value="OST-HTH"/>
    <property type="match status" value="3"/>
</dbReference>
<organism evidence="3 5">
    <name type="scientific">Drosophila hydei</name>
    <name type="common">Fruit fly</name>
    <dbReference type="NCBI Taxonomy" id="7224"/>
    <lineage>
        <taxon>Eukaryota</taxon>
        <taxon>Metazoa</taxon>
        <taxon>Ecdysozoa</taxon>
        <taxon>Arthropoda</taxon>
        <taxon>Hexapoda</taxon>
        <taxon>Insecta</taxon>
        <taxon>Pterygota</taxon>
        <taxon>Neoptera</taxon>
        <taxon>Endopterygota</taxon>
        <taxon>Diptera</taxon>
        <taxon>Brachycera</taxon>
        <taxon>Muscomorpha</taxon>
        <taxon>Ephydroidea</taxon>
        <taxon>Drosophilidae</taxon>
        <taxon>Drosophila</taxon>
    </lineage>
</organism>
<feature type="domain" description="HTH OST-type" evidence="2">
    <location>
        <begin position="561"/>
        <end position="636"/>
    </location>
</feature>
<feature type="region of interest" description="Disordered" evidence="1">
    <location>
        <begin position="1055"/>
        <end position="1080"/>
    </location>
</feature>
<dbReference type="Gene3D" id="3.30.420.610">
    <property type="entry name" value="LOTUS domain-like"/>
    <property type="match status" value="2"/>
</dbReference>
<dbReference type="GO" id="GO:0003676">
    <property type="term" value="F:nucleic acid binding"/>
    <property type="evidence" value="ECO:0007669"/>
    <property type="project" value="InterPro"/>
</dbReference>
<protein>
    <submittedName>
        <fullName evidence="4 5">Meiosis regulator and mRNA stability factor 1</fullName>
    </submittedName>
</protein>
<accession>A0A6J2SPS9</accession>
<dbReference type="Pfam" id="PF19687">
    <property type="entry name" value="MARF1_LOTUS"/>
    <property type="match status" value="1"/>
</dbReference>
<dbReference type="InterPro" id="IPR025605">
    <property type="entry name" value="OST-HTH/LOTUS_dom"/>
</dbReference>
<dbReference type="RefSeq" id="XP_023161530.2">
    <property type="nucleotide sequence ID" value="XM_023305762.2"/>
</dbReference>
<feature type="region of interest" description="Disordered" evidence="1">
    <location>
        <begin position="225"/>
        <end position="246"/>
    </location>
</feature>
<name>A0A6J2SPS9_DROHY</name>
<feature type="compositionally biased region" description="Low complexity" evidence="1">
    <location>
        <begin position="225"/>
        <end position="239"/>
    </location>
</feature>
<dbReference type="InterPro" id="IPR041966">
    <property type="entry name" value="LOTUS-like"/>
</dbReference>
<dbReference type="CTD" id="9665"/>
<dbReference type="Proteomes" id="UP000504633">
    <property type="component" value="Unplaced"/>
</dbReference>
<reference evidence="4 5" key="1">
    <citation type="submission" date="2025-04" db="UniProtKB">
        <authorList>
            <consortium name="RefSeq"/>
        </authorList>
    </citation>
    <scope>IDENTIFICATION</scope>
    <source>
        <strain evidence="4 5">15085-1641.00</strain>
        <tissue evidence="4 5">Whole body</tissue>
    </source>
</reference>
<feature type="region of interest" description="Disordered" evidence="1">
    <location>
        <begin position="525"/>
        <end position="550"/>
    </location>
</feature>
<dbReference type="InterPro" id="IPR012677">
    <property type="entry name" value="Nucleotide-bd_a/b_plait_sf"/>
</dbReference>
<dbReference type="SUPFAM" id="SSF54928">
    <property type="entry name" value="RNA-binding domain, RBD"/>
    <property type="match status" value="1"/>
</dbReference>
<dbReference type="RefSeq" id="XP_030079096.1">
    <property type="nucleotide sequence ID" value="XM_030223236.1"/>
</dbReference>
<dbReference type="InterPro" id="IPR045602">
    <property type="entry name" value="MARF1_LOTUS"/>
</dbReference>
<sequence>MTERLYSWSGDAGAENPAAAYYAAQSQLYPPAMPATALCADYNNNAGVGGLRYFNGLPGYTPPPGLLPHKYTGGPPMPGQLEVCQYAHANGSASCYNRNRYMPYNHNRACAAAAAMAAVTGHPLMTMAQSHQQQQQQQQGLGLGPGPAAYGGSYPPAFAPIYQQTTPLATPTSSGPSMTPIVSVATSSAAGAAATTADYGYGNGLINTMAPSIVPVACSGASTMSTNSCASSSNGESSGPTHAFASVTDPSDAVTLQITNLDYSLDETSLRNFLMNQLKPITPVVSLNFEASSYAKVTVPDLYFAKQVVSNLHRKKIGHKRMLVSYTRDSSLTEVNTLRCQVAGLLKDVPYYTLPMYKFRELFQSRFKTSISVLDLYKMQDICTINAGSNEDKFISLQPELVNTLESSPLMEGLQHSVPYCTIHFKREQHKGWAEQEIEPLPNVCMTIAEIQQLIYPLLKHHTGDIPVATLLHCIEGQLKVQIAANENGVNLEHLVCCVQGIQIQVNNFGIKILGWLELNKELSTGSSSSSSSSNVNLNGSERGNGNGGSSGYFKNSVADPLFQISREVIELVKMSPKSTMKFNRFIPAYHNHFGKQCRVADYGYTKLIELFEALSTVVQIMGDGENRQITLTHRTQIRRFTSDLLRVLRANGNNSVLLSQLPGIFAQTQNRNFDVTDYGVCDIVDILDGLVNSNIVVISTVQQGKDILISMPKRKQTNAELEKTSVFAGEMVELFQNALQYSITFQKFVRSYHYHFAYQCRLSDFGFVKLADLMDAIHGVVELELSSDEDKKIVLSPKVARRVFAEQCADLIRSVTGNSTNSMKLEQVLKLHKKKFGYQMLPQTLGATDIASAMELLPYVELVNKEQATWLICHNDDAEFRQLCYRACKQLLQREAMPKAVPAESTAAKPEPLTQAQFLSDFNAKHKVQLTESALHAMRHAIEVYVEADQPCVRLTAFMRFLASIVRLLEQRPSMYLYELKASLDCGLGSTFEYGFPNLYSVIVAHDDLFTINMGATQERSDVALNVNCELRLGSGATHQHLFGSLKLPYARHKAQRSARTPLGEHNRPPPAQAPPPHKTRAIANEYANSIGGGCNGAYKPQVSVNSFQAYQEQLAANSKCSPPSANSSVLSSTMLNSSLCSNCSNKENLLNSSQQFFHNSSSGSSSSSNSSFNTSCELNSSLCAADVTSSTAITQAVPYAQTGKLWYRRQASFYQQQQLQQQQQQRQRQQQHMSALLPHHLDSGRDLYDLNVAPFSSCYEPPKPDTPPSEKLPFWIDPIWSNQSQQPKQNLLNIRLPELKALNVMPMLLSPYTISKHVNMKRQMFNFDNHDRKIA</sequence>
<dbReference type="CDD" id="cd08824">
    <property type="entry name" value="LOTUS"/>
    <property type="match status" value="1"/>
</dbReference>
<evidence type="ECO:0000313" key="3">
    <source>
        <dbReference type="Proteomes" id="UP000504633"/>
    </source>
</evidence>
<feature type="compositionally biased region" description="Low complexity" evidence="1">
    <location>
        <begin position="527"/>
        <end position="542"/>
    </location>
</feature>
<dbReference type="OMA" id="YSVIVAH"/>
<dbReference type="PROSITE" id="PS51644">
    <property type="entry name" value="HTH_OST"/>
    <property type="match status" value="3"/>
</dbReference>
<keyword evidence="3" id="KW-1185">Reference proteome</keyword>
<evidence type="ECO:0000259" key="2">
    <source>
        <dbReference type="PROSITE" id="PS51644"/>
    </source>
</evidence>
<evidence type="ECO:0000313" key="5">
    <source>
        <dbReference type="RefSeq" id="XP_030079096.1"/>
    </source>
</evidence>
<feature type="domain" description="HTH OST-type" evidence="2">
    <location>
        <begin position="637"/>
        <end position="714"/>
    </location>
</feature>
<dbReference type="OrthoDB" id="549353at2759"/>
<dbReference type="KEGG" id="dhe:111593159"/>
<evidence type="ECO:0000256" key="1">
    <source>
        <dbReference type="SAM" id="MobiDB-lite"/>
    </source>
</evidence>
<proteinExistence type="predicted"/>